<feature type="domain" description="Large ribosomal subunit protein uL4 C-terminal" evidence="4">
    <location>
        <begin position="268"/>
        <end position="337"/>
    </location>
</feature>
<evidence type="ECO:0000313" key="5">
    <source>
        <dbReference type="Proteomes" id="UP000095280"/>
    </source>
</evidence>
<dbReference type="SUPFAM" id="SSF52166">
    <property type="entry name" value="Ribosomal protein L4"/>
    <property type="match status" value="1"/>
</dbReference>
<dbReference type="InterPro" id="IPR002136">
    <property type="entry name" value="Ribosomal_uL4"/>
</dbReference>
<dbReference type="GO" id="GO:0006412">
    <property type="term" value="P:translation"/>
    <property type="evidence" value="ECO:0007669"/>
    <property type="project" value="InterPro"/>
</dbReference>
<keyword evidence="2" id="KW-0689">Ribosomal protein</keyword>
<evidence type="ECO:0000256" key="3">
    <source>
        <dbReference type="ARBA" id="ARBA00023274"/>
    </source>
</evidence>
<dbReference type="GO" id="GO:0005840">
    <property type="term" value="C:ribosome"/>
    <property type="evidence" value="ECO:0007669"/>
    <property type="project" value="UniProtKB-KW"/>
</dbReference>
<dbReference type="GO" id="GO:0003735">
    <property type="term" value="F:structural constituent of ribosome"/>
    <property type="evidence" value="ECO:0007669"/>
    <property type="project" value="InterPro"/>
</dbReference>
<dbReference type="InterPro" id="IPR045240">
    <property type="entry name" value="Ribosomal_uL4_euk/arch"/>
</dbReference>
<protein>
    <submittedName>
        <fullName evidence="6">Ribos_L4_asso_C domain-containing protein</fullName>
    </submittedName>
</protein>
<dbReference type="InterPro" id="IPR013000">
    <property type="entry name" value="Ribosomal_uL4_euk/arc_CS"/>
</dbReference>
<organism evidence="5 6">
    <name type="scientific">Macrostomum lignano</name>
    <dbReference type="NCBI Taxonomy" id="282301"/>
    <lineage>
        <taxon>Eukaryota</taxon>
        <taxon>Metazoa</taxon>
        <taxon>Spiralia</taxon>
        <taxon>Lophotrochozoa</taxon>
        <taxon>Platyhelminthes</taxon>
        <taxon>Rhabditophora</taxon>
        <taxon>Macrostomorpha</taxon>
        <taxon>Macrostomida</taxon>
        <taxon>Macrostomidae</taxon>
        <taxon>Macrostomum</taxon>
    </lineage>
</organism>
<sequence length="375" mass="41519">MTSRPIVTVQAAKEGEKSGASLALPSVFRAPIRPDILNFVHDQMRKNTRQPYAVHVKAGHQVSAESWGTGRAVARIPRVRGGGTSRSGQGAFGNMCRGGRMFAPTKTWRKWHRRINVQQRRFAVASAIAATGVTSLVMARGHRIEKISEVPLVVSDSVQDLKKTKEAVAFLKRVKAWPDIQKVYASQRFRAGRGKMRNRARIQKRGPLVIYAKDNGLCRAFRNIPGVTLICVSRLNLLKLAPGGHLGRFVIWSESAFRQLDQIYAKSKLPDNKMASTDLTGILRSDEVKAAVRPRQARQARAVLKKNPLKNVNVMAKLNPYALVLKRKAILAQRKALAKKRKADAPASSQKQQQKKQPAAKKAKQAAVKGKAVKK</sequence>
<dbReference type="AlphaFoldDB" id="A0A1I8GJQ0"/>
<dbReference type="Proteomes" id="UP000095280">
    <property type="component" value="Unplaced"/>
</dbReference>
<dbReference type="GO" id="GO:1990904">
    <property type="term" value="C:ribonucleoprotein complex"/>
    <property type="evidence" value="ECO:0007669"/>
    <property type="project" value="UniProtKB-KW"/>
</dbReference>
<reference evidence="6" key="1">
    <citation type="submission" date="2016-11" db="UniProtKB">
        <authorList>
            <consortium name="WormBaseParasite"/>
        </authorList>
    </citation>
    <scope>IDENTIFICATION</scope>
</reference>
<dbReference type="Pfam" id="PF14374">
    <property type="entry name" value="Ribos_L4_asso_C"/>
    <property type="match status" value="1"/>
</dbReference>
<dbReference type="InterPro" id="IPR025755">
    <property type="entry name" value="Ribos_uL4_C_dom"/>
</dbReference>
<dbReference type="Pfam" id="PF00573">
    <property type="entry name" value="Ribosomal_L4"/>
    <property type="match status" value="1"/>
</dbReference>
<evidence type="ECO:0000256" key="1">
    <source>
        <dbReference type="ARBA" id="ARBA00010528"/>
    </source>
</evidence>
<keyword evidence="5" id="KW-1185">Reference proteome</keyword>
<evidence type="ECO:0000256" key="2">
    <source>
        <dbReference type="ARBA" id="ARBA00022980"/>
    </source>
</evidence>
<name>A0A1I8GJQ0_9PLAT</name>
<dbReference type="STRING" id="282301.A0A1I8GJQ0"/>
<comment type="similarity">
    <text evidence="1">Belongs to the universal ribosomal protein uL4 family.</text>
</comment>
<proteinExistence type="inferred from homology"/>
<keyword evidence="3" id="KW-0687">Ribonucleoprotein</keyword>
<evidence type="ECO:0000313" key="6">
    <source>
        <dbReference type="WBParaSite" id="maker-uti_cns_0002234-snap-gene-0.6-mRNA-1"/>
    </source>
</evidence>
<accession>A0A1I8GJQ0</accession>
<dbReference type="OrthoDB" id="10259785at2759"/>
<dbReference type="FunFam" id="3.40.1370.10:FF:000002">
    <property type="entry name" value="60S ribosomal protein L4"/>
    <property type="match status" value="1"/>
</dbReference>
<dbReference type="PANTHER" id="PTHR19431">
    <property type="entry name" value="60S RIBOSOMAL PROTEIN L4"/>
    <property type="match status" value="1"/>
</dbReference>
<dbReference type="WBParaSite" id="maker-uti_cns_0002234-snap-gene-0.6-mRNA-1">
    <property type="protein sequence ID" value="maker-uti_cns_0002234-snap-gene-0.6-mRNA-1"/>
    <property type="gene ID" value="maker-uti_cns_0002234-snap-gene-0.6"/>
</dbReference>
<dbReference type="Gene3D" id="3.40.1370.10">
    <property type="match status" value="1"/>
</dbReference>
<evidence type="ECO:0000259" key="4">
    <source>
        <dbReference type="Pfam" id="PF14374"/>
    </source>
</evidence>
<dbReference type="InterPro" id="IPR023574">
    <property type="entry name" value="Ribosomal_uL4_dom_sf"/>
</dbReference>
<dbReference type="PROSITE" id="PS00939">
    <property type="entry name" value="RIBOSOMAL_L1E"/>
    <property type="match status" value="1"/>
</dbReference>